<evidence type="ECO:0000256" key="6">
    <source>
        <dbReference type="ARBA" id="ARBA00022840"/>
    </source>
</evidence>
<proteinExistence type="inferred from homology"/>
<feature type="binding site" description="in other chain" evidence="9">
    <location>
        <position position="50"/>
    </location>
    <ligand>
        <name>ATP</name>
        <dbReference type="ChEBI" id="CHEBI:30616"/>
        <note>ligand shared between dimeric partners</note>
    </ligand>
</feature>
<dbReference type="HAMAP" id="MF_00625">
    <property type="entry name" value="SelD"/>
    <property type="match status" value="1"/>
</dbReference>
<dbReference type="Proteomes" id="UP000662904">
    <property type="component" value="Chromosome"/>
</dbReference>
<sequence length="308" mass="33330">MLVGLETSDDAAVYRISEDKAIIHTIDFFTPVVDDPFVYGQIAAANALSDVYAMGGRVLMALNIVCFPADLDLEILKEILEGGADKVKEAGGIIGGGHTIEDKEPKYGLSVMGVIHPKDIIRNSNARPGDILVLTKPLGIGIILTAIKGDLLDPEDEKEAVRVMSTLNKIPGELMLETGVNSCTDITGFGLLGHGYEMAVASNVTMIFNFTKIPFLKPAEDLAKMGIIPGGAYKNRNYLKGCVKFDKCVPEFMRDILFDPQTSGGLLISLSPEKGKNLIEKLHSRGVKDARVIGRVEKKGEFPIVIEE</sequence>
<keyword evidence="6 9" id="KW-0067">ATP-binding</keyword>
<dbReference type="FunFam" id="3.90.650.10:FF:000004">
    <property type="entry name" value="Selenide, water dikinase"/>
    <property type="match status" value="1"/>
</dbReference>
<feature type="binding site" description="in other chain" evidence="9">
    <location>
        <begin position="7"/>
        <end position="9"/>
    </location>
    <ligand>
        <name>ATP</name>
        <dbReference type="ChEBI" id="CHEBI:30616"/>
        <note>ligand shared between dimeric partners</note>
    </ligand>
</feature>
<keyword evidence="2 9" id="KW-0808">Transferase</keyword>
<keyword evidence="7 9" id="KW-0460">Magnesium</keyword>
<evidence type="ECO:0000256" key="7">
    <source>
        <dbReference type="ARBA" id="ARBA00022842"/>
    </source>
</evidence>
<dbReference type="InterPro" id="IPR004536">
    <property type="entry name" value="SPS/SelD"/>
</dbReference>
<comment type="cofactor">
    <cofactor evidence="9">
        <name>Mg(2+)</name>
        <dbReference type="ChEBI" id="CHEBI:18420"/>
    </cofactor>
    <text evidence="9">Binds 1 Mg(2+) ion per monomer.</text>
</comment>
<feature type="binding site" description="in other chain" evidence="9">
    <location>
        <position position="27"/>
    </location>
    <ligand>
        <name>ATP</name>
        <dbReference type="ChEBI" id="CHEBI:30616"/>
        <note>ligand shared between dimeric partners</note>
    </ligand>
</feature>
<feature type="binding site" evidence="9">
    <location>
        <position position="50"/>
    </location>
    <ligand>
        <name>Mg(2+)</name>
        <dbReference type="ChEBI" id="CHEBI:18420"/>
    </ligand>
</feature>
<keyword evidence="4 9" id="KW-0547">Nucleotide-binding</keyword>
<dbReference type="SUPFAM" id="SSF55326">
    <property type="entry name" value="PurM N-terminal domain-like"/>
    <property type="match status" value="1"/>
</dbReference>
<feature type="domain" description="PurM-like N-terminal" evidence="10">
    <location>
        <begin position="9"/>
        <end position="115"/>
    </location>
</feature>
<evidence type="ECO:0000313" key="12">
    <source>
        <dbReference type="EMBL" id="QSQ10257.1"/>
    </source>
</evidence>
<evidence type="ECO:0000256" key="3">
    <source>
        <dbReference type="ARBA" id="ARBA00022723"/>
    </source>
</evidence>
<keyword evidence="13" id="KW-1185">Reference proteome</keyword>
<name>A0A8A0RSC9_9FIRM</name>
<dbReference type="NCBIfam" id="TIGR00476">
    <property type="entry name" value="selD"/>
    <property type="match status" value="1"/>
</dbReference>
<evidence type="ECO:0000313" key="13">
    <source>
        <dbReference type="Proteomes" id="UP000662904"/>
    </source>
</evidence>
<protein>
    <recommendedName>
        <fullName evidence="9">Selenide, water dikinase</fullName>
        <ecNumber evidence="9">2.7.9.3</ecNumber>
    </recommendedName>
    <alternativeName>
        <fullName evidence="9">Selenium donor protein</fullName>
    </alternativeName>
    <alternativeName>
        <fullName evidence="9">Selenophosphate synthase</fullName>
    </alternativeName>
</protein>
<evidence type="ECO:0000256" key="2">
    <source>
        <dbReference type="ARBA" id="ARBA00022679"/>
    </source>
</evidence>
<dbReference type="InterPro" id="IPR023061">
    <property type="entry name" value="SelD_I"/>
</dbReference>
<organism evidence="12 13">
    <name type="scientific">Koleobacter methoxysyntrophicus</name>
    <dbReference type="NCBI Taxonomy" id="2751313"/>
    <lineage>
        <taxon>Bacteria</taxon>
        <taxon>Bacillati</taxon>
        <taxon>Bacillota</taxon>
        <taxon>Clostridia</taxon>
        <taxon>Koleobacterales</taxon>
        <taxon>Koleobacteraceae</taxon>
        <taxon>Koleobacter</taxon>
    </lineage>
</organism>
<comment type="catalytic activity">
    <reaction evidence="9">
        <text>hydrogenselenide + ATP + H2O = selenophosphate + AMP + phosphate + 2 H(+)</text>
        <dbReference type="Rhea" id="RHEA:18737"/>
        <dbReference type="ChEBI" id="CHEBI:15377"/>
        <dbReference type="ChEBI" id="CHEBI:15378"/>
        <dbReference type="ChEBI" id="CHEBI:16144"/>
        <dbReference type="ChEBI" id="CHEBI:29317"/>
        <dbReference type="ChEBI" id="CHEBI:30616"/>
        <dbReference type="ChEBI" id="CHEBI:43474"/>
        <dbReference type="ChEBI" id="CHEBI:456215"/>
        <dbReference type="EC" id="2.7.9.3"/>
    </reaction>
</comment>
<comment type="subunit">
    <text evidence="9">Homodimer.</text>
</comment>
<evidence type="ECO:0000256" key="8">
    <source>
        <dbReference type="ARBA" id="ARBA00023266"/>
    </source>
</evidence>
<keyword evidence="3 9" id="KW-0479">Metal-binding</keyword>
<dbReference type="GO" id="GO:0016260">
    <property type="term" value="P:selenocysteine biosynthetic process"/>
    <property type="evidence" value="ECO:0007669"/>
    <property type="project" value="InterPro"/>
</dbReference>
<evidence type="ECO:0000256" key="9">
    <source>
        <dbReference type="HAMAP-Rule" id="MF_00625"/>
    </source>
</evidence>
<keyword evidence="8 9" id="KW-0711">Selenium</keyword>
<dbReference type="AlphaFoldDB" id="A0A8A0RSC9"/>
<dbReference type="PANTHER" id="PTHR10256">
    <property type="entry name" value="SELENIDE, WATER DIKINASE"/>
    <property type="match status" value="1"/>
</dbReference>
<comment type="function">
    <text evidence="9">Synthesizes selenophosphate from selenide and ATP.</text>
</comment>
<feature type="binding site" evidence="9">
    <location>
        <begin position="97"/>
        <end position="99"/>
    </location>
    <ligand>
        <name>ATP</name>
        <dbReference type="ChEBI" id="CHEBI:30616"/>
        <note>ligand shared between dimeric partners</note>
    </ligand>
</feature>
<evidence type="ECO:0000256" key="5">
    <source>
        <dbReference type="ARBA" id="ARBA00022777"/>
    </source>
</evidence>
<feature type="binding site" evidence="9">
    <location>
        <position position="185"/>
    </location>
    <ligand>
        <name>Mg(2+)</name>
        <dbReference type="ChEBI" id="CHEBI:18420"/>
    </ligand>
</feature>
<dbReference type="GO" id="GO:0004756">
    <property type="term" value="F:selenide, water dikinase activity"/>
    <property type="evidence" value="ECO:0007669"/>
    <property type="project" value="UniProtKB-UniRule"/>
</dbReference>
<comment type="similarity">
    <text evidence="1 9">Belongs to the selenophosphate synthase 1 family. Class I subfamily.</text>
</comment>
<dbReference type="GO" id="GO:0005737">
    <property type="term" value="C:cytoplasm"/>
    <property type="evidence" value="ECO:0007669"/>
    <property type="project" value="TreeGrafter"/>
</dbReference>
<dbReference type="Gene3D" id="3.90.650.10">
    <property type="entry name" value="PurM-like C-terminal domain"/>
    <property type="match status" value="1"/>
</dbReference>
<dbReference type="PANTHER" id="PTHR10256:SF0">
    <property type="entry name" value="INACTIVE SELENIDE, WATER DIKINASE-LIKE PROTEIN-RELATED"/>
    <property type="match status" value="1"/>
</dbReference>
<dbReference type="NCBIfam" id="NF002098">
    <property type="entry name" value="PRK00943.1"/>
    <property type="match status" value="1"/>
</dbReference>
<dbReference type="Pfam" id="PF00586">
    <property type="entry name" value="AIRS"/>
    <property type="match status" value="1"/>
</dbReference>
<dbReference type="CDD" id="cd02195">
    <property type="entry name" value="SelD"/>
    <property type="match status" value="1"/>
</dbReference>
<feature type="domain" description="PurM-like C-terminal" evidence="11">
    <location>
        <begin position="127"/>
        <end position="302"/>
    </location>
</feature>
<dbReference type="InterPro" id="IPR010918">
    <property type="entry name" value="PurM-like_C_dom"/>
</dbReference>
<evidence type="ECO:0000256" key="1">
    <source>
        <dbReference type="ARBA" id="ARBA00008026"/>
    </source>
</evidence>
<dbReference type="KEGG" id="kme:H0A61_02657"/>
<evidence type="ECO:0000259" key="11">
    <source>
        <dbReference type="Pfam" id="PF02769"/>
    </source>
</evidence>
<dbReference type="PIRSF" id="PIRSF036407">
    <property type="entry name" value="Selenphspht_syn"/>
    <property type="match status" value="1"/>
</dbReference>
<reference evidence="12" key="1">
    <citation type="submission" date="2020-07" db="EMBL/GenBank/DDBJ databases">
        <title>Koleobacter methoxysyntrophicus gen. nov., sp. nov., a novel anaerobic bacterium isolated from deep subsurface oil field and proposal of Koleobacterales ord. nov. in the phylum Firmicutes.</title>
        <authorList>
            <person name="Sakamoto S."/>
            <person name="Tamaki H."/>
        </authorList>
    </citation>
    <scope>NUCLEOTIDE SEQUENCE</scope>
    <source>
        <strain evidence="12">NRmbB1</strain>
    </source>
</reference>
<dbReference type="GO" id="GO:0000287">
    <property type="term" value="F:magnesium ion binding"/>
    <property type="evidence" value="ECO:0007669"/>
    <property type="project" value="UniProtKB-UniRule"/>
</dbReference>
<keyword evidence="5 9" id="KW-0418">Kinase</keyword>
<dbReference type="InterPro" id="IPR036921">
    <property type="entry name" value="PurM-like_N_sf"/>
</dbReference>
<accession>A0A8A0RSC9</accession>
<dbReference type="InterPro" id="IPR016188">
    <property type="entry name" value="PurM-like_N"/>
</dbReference>
<dbReference type="Pfam" id="PF02769">
    <property type="entry name" value="AIRS_C"/>
    <property type="match status" value="1"/>
</dbReference>
<feature type="binding site" evidence="9">
    <location>
        <position position="10"/>
    </location>
    <ligand>
        <name>Mg(2+)</name>
        <dbReference type="ChEBI" id="CHEBI:18420"/>
    </ligand>
</feature>
<dbReference type="SUPFAM" id="SSF56042">
    <property type="entry name" value="PurM C-terminal domain-like"/>
    <property type="match status" value="1"/>
</dbReference>
<evidence type="ECO:0000256" key="4">
    <source>
        <dbReference type="ARBA" id="ARBA00022741"/>
    </source>
</evidence>
<gene>
    <name evidence="9 12" type="primary">selD</name>
    <name evidence="12" type="ORF">H0A61_02657</name>
</gene>
<evidence type="ECO:0000259" key="10">
    <source>
        <dbReference type="Pfam" id="PF00586"/>
    </source>
</evidence>
<dbReference type="GO" id="GO:0005524">
    <property type="term" value="F:ATP binding"/>
    <property type="evidence" value="ECO:0007669"/>
    <property type="project" value="UniProtKB-UniRule"/>
</dbReference>
<dbReference type="EC" id="2.7.9.3" evidence="9"/>
<dbReference type="InterPro" id="IPR036676">
    <property type="entry name" value="PurM-like_C_sf"/>
</dbReference>
<comment type="caution">
    <text evidence="9">Lacks conserved residue(s) required for the propagation of feature annotation.</text>
</comment>
<dbReference type="Gene3D" id="3.30.1330.10">
    <property type="entry name" value="PurM-like, N-terminal domain"/>
    <property type="match status" value="1"/>
</dbReference>
<dbReference type="EMBL" id="CP059066">
    <property type="protein sequence ID" value="QSQ10257.1"/>
    <property type="molecule type" value="Genomic_DNA"/>
</dbReference>